<dbReference type="InterPro" id="IPR000835">
    <property type="entry name" value="HTH_MarR-typ"/>
</dbReference>
<reference evidence="5 6" key="1">
    <citation type="submission" date="2019-08" db="EMBL/GenBank/DDBJ databases">
        <title>Hyperibacter terrae gen. nov., sp. nov. and Hyperibacter viscosus sp. nov., two new members in the family Rhodospirillaceae isolated from the rhizosphere of Hypericum perforatum.</title>
        <authorList>
            <person name="Noviana Z."/>
        </authorList>
    </citation>
    <scope>NUCLEOTIDE SEQUENCE [LARGE SCALE GENOMIC DNA]</scope>
    <source>
        <strain evidence="5 6">R5913</strain>
    </source>
</reference>
<dbReference type="SMART" id="SM00347">
    <property type="entry name" value="HTH_MARR"/>
    <property type="match status" value="1"/>
</dbReference>
<evidence type="ECO:0000256" key="2">
    <source>
        <dbReference type="ARBA" id="ARBA00023125"/>
    </source>
</evidence>
<organism evidence="5 6">
    <name type="scientific">Hypericibacter terrae</name>
    <dbReference type="NCBI Taxonomy" id="2602015"/>
    <lineage>
        <taxon>Bacteria</taxon>
        <taxon>Pseudomonadati</taxon>
        <taxon>Pseudomonadota</taxon>
        <taxon>Alphaproteobacteria</taxon>
        <taxon>Rhodospirillales</taxon>
        <taxon>Dongiaceae</taxon>
        <taxon>Hypericibacter</taxon>
    </lineage>
</organism>
<dbReference type="PROSITE" id="PS01117">
    <property type="entry name" value="HTH_MARR_1"/>
    <property type="match status" value="1"/>
</dbReference>
<evidence type="ECO:0000256" key="3">
    <source>
        <dbReference type="ARBA" id="ARBA00023163"/>
    </source>
</evidence>
<dbReference type="InterPro" id="IPR039422">
    <property type="entry name" value="MarR/SlyA-like"/>
</dbReference>
<proteinExistence type="predicted"/>
<accession>A0A5J6MF24</accession>
<dbReference type="GO" id="GO:0003700">
    <property type="term" value="F:DNA-binding transcription factor activity"/>
    <property type="evidence" value="ECO:0007669"/>
    <property type="project" value="InterPro"/>
</dbReference>
<dbReference type="EMBL" id="CP042906">
    <property type="protein sequence ID" value="QEX15681.1"/>
    <property type="molecule type" value="Genomic_DNA"/>
</dbReference>
<sequence>MELLFYAYRDFTFVADAMLEEFGFGRAHHRVIYFVGRKPGMTVSELLAILKITKQSLSRVLGALVEQGFVSQRPGERDRRQRLLELTEKGAELERRLSERQRSLIAAAYRSAGADAVEGFRKVLLGLINEEDRAALALPRRQP</sequence>
<protein>
    <submittedName>
        <fullName evidence="5">MarR family transcriptional regulator</fullName>
    </submittedName>
</protein>
<dbReference type="KEGG" id="htq:FRZ44_09680"/>
<dbReference type="InterPro" id="IPR023187">
    <property type="entry name" value="Tscrpt_reg_MarR-type_CS"/>
</dbReference>
<evidence type="ECO:0000313" key="6">
    <source>
        <dbReference type="Proteomes" id="UP000326202"/>
    </source>
</evidence>
<name>A0A5J6MF24_9PROT</name>
<keyword evidence="1" id="KW-0805">Transcription regulation</keyword>
<dbReference type="PANTHER" id="PTHR33164:SF44">
    <property type="entry name" value="TRANSCRIPTIONAL REGULATORY PROTEIN"/>
    <property type="match status" value="1"/>
</dbReference>
<evidence type="ECO:0000256" key="1">
    <source>
        <dbReference type="ARBA" id="ARBA00023015"/>
    </source>
</evidence>
<dbReference type="Proteomes" id="UP000326202">
    <property type="component" value="Chromosome"/>
</dbReference>
<keyword evidence="3" id="KW-0804">Transcription</keyword>
<feature type="domain" description="HTH marR-type" evidence="4">
    <location>
        <begin position="1"/>
        <end position="129"/>
    </location>
</feature>
<gene>
    <name evidence="5" type="ORF">FRZ44_09680</name>
</gene>
<dbReference type="InterPro" id="IPR036390">
    <property type="entry name" value="WH_DNA-bd_sf"/>
</dbReference>
<evidence type="ECO:0000313" key="5">
    <source>
        <dbReference type="EMBL" id="QEX15681.1"/>
    </source>
</evidence>
<dbReference type="Pfam" id="PF12802">
    <property type="entry name" value="MarR_2"/>
    <property type="match status" value="1"/>
</dbReference>
<dbReference type="AlphaFoldDB" id="A0A5J6MF24"/>
<dbReference type="Gene3D" id="1.10.10.10">
    <property type="entry name" value="Winged helix-like DNA-binding domain superfamily/Winged helix DNA-binding domain"/>
    <property type="match status" value="1"/>
</dbReference>
<dbReference type="GO" id="GO:0006950">
    <property type="term" value="P:response to stress"/>
    <property type="evidence" value="ECO:0007669"/>
    <property type="project" value="TreeGrafter"/>
</dbReference>
<dbReference type="PRINTS" id="PR00598">
    <property type="entry name" value="HTHMARR"/>
</dbReference>
<dbReference type="InterPro" id="IPR036388">
    <property type="entry name" value="WH-like_DNA-bd_sf"/>
</dbReference>
<keyword evidence="2" id="KW-0238">DNA-binding</keyword>
<dbReference type="PANTHER" id="PTHR33164">
    <property type="entry name" value="TRANSCRIPTIONAL REGULATOR, MARR FAMILY"/>
    <property type="match status" value="1"/>
</dbReference>
<evidence type="ECO:0000259" key="4">
    <source>
        <dbReference type="PROSITE" id="PS50995"/>
    </source>
</evidence>
<dbReference type="PROSITE" id="PS50995">
    <property type="entry name" value="HTH_MARR_2"/>
    <property type="match status" value="1"/>
</dbReference>
<dbReference type="SUPFAM" id="SSF46785">
    <property type="entry name" value="Winged helix' DNA-binding domain"/>
    <property type="match status" value="1"/>
</dbReference>
<dbReference type="CDD" id="cd00090">
    <property type="entry name" value="HTH_ARSR"/>
    <property type="match status" value="1"/>
</dbReference>
<keyword evidence="6" id="KW-1185">Reference proteome</keyword>
<dbReference type="GO" id="GO:0003677">
    <property type="term" value="F:DNA binding"/>
    <property type="evidence" value="ECO:0007669"/>
    <property type="project" value="UniProtKB-KW"/>
</dbReference>
<dbReference type="InterPro" id="IPR011991">
    <property type="entry name" value="ArsR-like_HTH"/>
</dbReference>